<dbReference type="GO" id="GO:0032259">
    <property type="term" value="P:methylation"/>
    <property type="evidence" value="ECO:0007669"/>
    <property type="project" value="UniProtKB-KW"/>
</dbReference>
<dbReference type="GO" id="GO:0004608">
    <property type="term" value="F:phosphatidylethanolamine N-methyltransferase activity"/>
    <property type="evidence" value="ECO:0007669"/>
    <property type="project" value="UniProtKB-EC"/>
</dbReference>
<dbReference type="PANTHER" id="PTHR32138">
    <property type="entry name" value="PHOSPHATIDYLETHANOLAMINE N-METHYLTRANSFERASE"/>
    <property type="match status" value="1"/>
</dbReference>
<keyword evidence="1" id="KW-0489">Methyltransferase</keyword>
<dbReference type="GO" id="GO:0006656">
    <property type="term" value="P:phosphatidylcholine biosynthetic process"/>
    <property type="evidence" value="ECO:0007669"/>
    <property type="project" value="TreeGrafter"/>
</dbReference>
<keyword evidence="1" id="KW-0808">Transferase</keyword>
<proteinExistence type="predicted"/>
<sequence>MDHDPSRKGIPELVTKQLNGHARQVYRGEVVFRDQTLPWEAGTYEIRYHCDDTHTVLTLTQPFEINVQPVGLENTPEDPARIEAALLPYLQRCLANTDLPFPILTAEDPFVNVTEEQARRIVYGIRLLFGIDFAPAILQLDYNAQRLARRIIAAHQALAPFASPKVANDES</sequence>
<comment type="caution">
    <text evidence="1">The sequence shown here is derived from an EMBL/GenBank/DDBJ whole genome shotgun (WGS) entry which is preliminary data.</text>
</comment>
<keyword evidence="2" id="KW-1185">Reference proteome</keyword>
<dbReference type="AlphaFoldDB" id="A0A9W8A1H7"/>
<dbReference type="OrthoDB" id="4583at2759"/>
<evidence type="ECO:0000313" key="1">
    <source>
        <dbReference type="EMBL" id="KAJ1920978.1"/>
    </source>
</evidence>
<dbReference type="PANTHER" id="PTHR32138:SF0">
    <property type="entry name" value="PHOSPHATIDYLETHANOLAMINE N-METHYLTRANSFERASE"/>
    <property type="match status" value="1"/>
</dbReference>
<dbReference type="Proteomes" id="UP001150569">
    <property type="component" value="Unassembled WGS sequence"/>
</dbReference>
<protein>
    <submittedName>
        <fullName evidence="1">Phosphatidylethanolamine N-methyltransferase</fullName>
        <ecNumber evidence="1">2.1.1.17</ecNumber>
    </submittedName>
</protein>
<dbReference type="EMBL" id="JANBPT010000430">
    <property type="protein sequence ID" value="KAJ1920978.1"/>
    <property type="molecule type" value="Genomic_DNA"/>
</dbReference>
<accession>A0A9W8A1H7</accession>
<dbReference type="EC" id="2.1.1.17" evidence="1"/>
<organism evidence="1 2">
    <name type="scientific">Tieghemiomyces parasiticus</name>
    <dbReference type="NCBI Taxonomy" id="78921"/>
    <lineage>
        <taxon>Eukaryota</taxon>
        <taxon>Fungi</taxon>
        <taxon>Fungi incertae sedis</taxon>
        <taxon>Zoopagomycota</taxon>
        <taxon>Kickxellomycotina</taxon>
        <taxon>Dimargaritomycetes</taxon>
        <taxon>Dimargaritales</taxon>
        <taxon>Dimargaritaceae</taxon>
        <taxon>Tieghemiomyces</taxon>
    </lineage>
</organism>
<evidence type="ECO:0000313" key="2">
    <source>
        <dbReference type="Proteomes" id="UP001150569"/>
    </source>
</evidence>
<gene>
    <name evidence="1" type="primary">CHO2_1</name>
    <name evidence="1" type="ORF">IWQ60_006867</name>
</gene>
<name>A0A9W8A1H7_9FUNG</name>
<reference evidence="1" key="1">
    <citation type="submission" date="2022-07" db="EMBL/GenBank/DDBJ databases">
        <title>Phylogenomic reconstructions and comparative analyses of Kickxellomycotina fungi.</title>
        <authorList>
            <person name="Reynolds N.K."/>
            <person name="Stajich J.E."/>
            <person name="Barry K."/>
            <person name="Grigoriev I.V."/>
            <person name="Crous P."/>
            <person name="Smith M.E."/>
        </authorList>
    </citation>
    <scope>NUCLEOTIDE SEQUENCE</scope>
    <source>
        <strain evidence="1">RSA 861</strain>
    </source>
</reference>